<dbReference type="CDD" id="cd01651">
    <property type="entry name" value="RT_G2_intron"/>
    <property type="match status" value="1"/>
</dbReference>
<organism evidence="2 3">
    <name type="scientific">Neobacillus pocheonensis</name>
    <dbReference type="NCBI Taxonomy" id="363869"/>
    <lineage>
        <taxon>Bacteria</taxon>
        <taxon>Bacillati</taxon>
        <taxon>Bacillota</taxon>
        <taxon>Bacilli</taxon>
        <taxon>Bacillales</taxon>
        <taxon>Bacillaceae</taxon>
        <taxon>Neobacillus</taxon>
    </lineage>
</organism>
<protein>
    <submittedName>
        <fullName evidence="2">Group II intron reverse transcriptase/maturase</fullName>
        <ecNumber evidence="2">2.7.7.49</ecNumber>
    </submittedName>
</protein>
<evidence type="ECO:0000313" key="2">
    <source>
        <dbReference type="EMBL" id="MCM2534790.1"/>
    </source>
</evidence>
<dbReference type="InterPro" id="IPR043502">
    <property type="entry name" value="DNA/RNA_pol_sf"/>
</dbReference>
<comment type="caution">
    <text evidence="2">The sequence shown here is derived from an EMBL/GenBank/DDBJ whole genome shotgun (WGS) entry which is preliminary data.</text>
</comment>
<dbReference type="PROSITE" id="PS50878">
    <property type="entry name" value="RT_POL"/>
    <property type="match status" value="1"/>
</dbReference>
<dbReference type="SMART" id="SM00507">
    <property type="entry name" value="HNHc"/>
    <property type="match status" value="1"/>
</dbReference>
<dbReference type="InterPro" id="IPR000477">
    <property type="entry name" value="RT_dom"/>
</dbReference>
<feature type="domain" description="Reverse transcriptase" evidence="1">
    <location>
        <begin position="80"/>
        <end position="333"/>
    </location>
</feature>
<dbReference type="InterPro" id="IPR003615">
    <property type="entry name" value="HNH_nuc"/>
</dbReference>
<reference evidence="2 3" key="1">
    <citation type="submission" date="2022-06" db="EMBL/GenBank/DDBJ databases">
        <authorList>
            <person name="Jeon C.O."/>
        </authorList>
    </citation>
    <scope>NUCLEOTIDE SEQUENCE [LARGE SCALE GENOMIC DNA]</scope>
    <source>
        <strain evidence="2 3">KCTC 13943</strain>
    </source>
</reference>
<dbReference type="Gene3D" id="1.10.30.50">
    <property type="match status" value="1"/>
</dbReference>
<sequence>MSTALRYAEYYNMQNTFDYLYGCSKNNRTKGIGLYEHIISKDNILLAYRMIKANTGSKTAGTDGLTIDQYKMENVDSFIKDIRNTLMNYKPQSVRRVEIRKQNGKTRPLGIPTMRDRLIQQMFKQILEPICEANFYNHSYGFRTNRSTHHAMARCQYLINFTNNHHVVDIDIRGFFDNVNHNKLLKQLYNIGVTDKRVLTIIRKMLKAPIMGIGIPTKGTPQGGILSPLLSNVVLNDLDWWISNQWENMETKFKYQQNGHKIRTLKQTKLKEMYIVRYADDFKVFTSSHKSAIKIYHAVRGYLKNQLNLDISCEKSTITNLRRKASEFLGFSLKAVMKRNKFVANTHVSEKKLKSIINETRQLIRKIQKNPIRKIIDQYNASILGRKNYYKIATHVSIDFKEIAYRLSRNLYNRLKSIGKYGIPIKPSETYKNFHKNNYKTFEIAGIHLFPIADINTTNAINFSQDICNYTKEGRIKLHKNIKAVIALEINKMLKTSYDKNNLEYADNRISRYSMQLGKCAVTSEFLTANDVHCHHRLPKELGGTDEFSNLRIVHKYVHRLIHAKKEQTIDYYRNILQLDGKQLKKLNAFRKVCNLVALV</sequence>
<accession>A0ABT0WGQ4</accession>
<keyword evidence="2" id="KW-0548">Nucleotidyltransferase</keyword>
<dbReference type="GO" id="GO:0003964">
    <property type="term" value="F:RNA-directed DNA polymerase activity"/>
    <property type="evidence" value="ECO:0007669"/>
    <property type="project" value="UniProtKB-KW"/>
</dbReference>
<dbReference type="PANTHER" id="PTHR34047:SF8">
    <property type="entry name" value="PROTEIN YKFC"/>
    <property type="match status" value="1"/>
</dbReference>
<dbReference type="Proteomes" id="UP001523262">
    <property type="component" value="Unassembled WGS sequence"/>
</dbReference>
<dbReference type="NCBIfam" id="TIGR04416">
    <property type="entry name" value="group_II_RT_mat"/>
    <property type="match status" value="1"/>
</dbReference>
<evidence type="ECO:0000313" key="3">
    <source>
        <dbReference type="Proteomes" id="UP001523262"/>
    </source>
</evidence>
<name>A0ABT0WGQ4_9BACI</name>
<dbReference type="EMBL" id="JAMQCR010000002">
    <property type="protein sequence ID" value="MCM2534790.1"/>
    <property type="molecule type" value="Genomic_DNA"/>
</dbReference>
<keyword evidence="3" id="KW-1185">Reference proteome</keyword>
<gene>
    <name evidence="2" type="primary">ltrA</name>
    <name evidence="2" type="ORF">NDK43_23665</name>
</gene>
<keyword evidence="2" id="KW-0808">Transferase</keyword>
<keyword evidence="2" id="KW-0695">RNA-directed DNA polymerase</keyword>
<dbReference type="InterPro" id="IPR030931">
    <property type="entry name" value="Group_II_RT_mat"/>
</dbReference>
<dbReference type="InterPro" id="IPR051083">
    <property type="entry name" value="GrpII_Intron_Splice-Mob/Def"/>
</dbReference>
<evidence type="ECO:0000259" key="1">
    <source>
        <dbReference type="PROSITE" id="PS50878"/>
    </source>
</evidence>
<dbReference type="SUPFAM" id="SSF56672">
    <property type="entry name" value="DNA/RNA polymerases"/>
    <property type="match status" value="1"/>
</dbReference>
<dbReference type="PANTHER" id="PTHR34047">
    <property type="entry name" value="NUCLEAR INTRON MATURASE 1, MITOCHONDRIAL-RELATED"/>
    <property type="match status" value="1"/>
</dbReference>
<dbReference type="Pfam" id="PF00078">
    <property type="entry name" value="RVT_1"/>
    <property type="match status" value="1"/>
</dbReference>
<proteinExistence type="predicted"/>
<dbReference type="EC" id="2.7.7.49" evidence="2"/>
<dbReference type="CDD" id="cd00085">
    <property type="entry name" value="HNHc"/>
    <property type="match status" value="1"/>
</dbReference>